<dbReference type="InterPro" id="IPR053001">
    <property type="entry name" value="MNNG_permease-like"/>
</dbReference>
<accession>A0A4T0WXD0</accession>
<reference evidence="4 5" key="1">
    <citation type="journal article" date="2019" name="Front. Genet.">
        <title>Whole-Genome Sequencing of the Opportunistic Yeast Pathogen Candida inconspicua Uncovers Its Hybrid Origin.</title>
        <authorList>
            <person name="Mixao V."/>
            <person name="Hansen A.P."/>
            <person name="Saus E."/>
            <person name="Boekhout T."/>
            <person name="Lass-Florl C."/>
            <person name="Gabaldon T."/>
        </authorList>
    </citation>
    <scope>NUCLEOTIDE SEQUENCE [LARGE SCALE GENOMIC DNA]</scope>
    <source>
        <strain evidence="4 5">CBS 180</strain>
    </source>
</reference>
<evidence type="ECO:0000256" key="2">
    <source>
        <dbReference type="SAM" id="Phobius"/>
    </source>
</evidence>
<comment type="caution">
    <text evidence="4">The sequence shown here is derived from an EMBL/GenBank/DDBJ whole genome shotgun (WGS) entry which is preliminary data.</text>
</comment>
<feature type="compositionally biased region" description="Basic and acidic residues" evidence="1">
    <location>
        <begin position="41"/>
        <end position="50"/>
    </location>
</feature>
<feature type="compositionally biased region" description="Polar residues" evidence="1">
    <location>
        <begin position="9"/>
        <end position="26"/>
    </location>
</feature>
<dbReference type="STRING" id="52247.A0A4T0WXD0"/>
<keyword evidence="5" id="KW-1185">Reference proteome</keyword>
<keyword evidence="2" id="KW-0472">Membrane</keyword>
<sequence length="506" mass="57725">MSSIDEKMSNNTNYPPNEYRTTSGEASDSDVRPYTGDDLEDQSRKNHEGSNQESELFRTISEYTENDVATGAAAEETYIREKLVAEGKLPPPPPPKYSFVAQENKELRISVLKKYSKIILAFWVYVLTVWSIYWGSMYKRETRYVNLKYLVGLESDPSGVISDALRMYNLTENEIQYLIHEQKYWAAIYVSANNVSELLLNAFQSGTNISTTNFVHGLYETARDPVTMGGIVSNTLFQFQSIFVENLQNYGYPSILSNLTDSQFSNLKNTNLLTSYPLIQYTDAIPIEPVTMGPLQVGLIYIIIITFFQVMWLGDINGTVAKKIFPKQYILFQLLISHVTYLFVSLAFSCLNAAFQISMNRAWKGGFGVFWMVSYMTMAAVGGANNNISLICFATYPPLMGFWLLFFVVINISATFAPIQLCPKIFRYTYALPIKNAYELMKIVLFNVTKTHMGRYFGVLAAWIALNSILLPFCIFFFATMTKRKIVKEQKQIVEKELKQKMESKQ</sequence>
<feature type="transmembrane region" description="Helical" evidence="2">
    <location>
        <begin position="367"/>
        <end position="388"/>
    </location>
</feature>
<dbReference type="Pfam" id="PF12051">
    <property type="entry name" value="DUF3533"/>
    <property type="match status" value="1"/>
</dbReference>
<feature type="transmembrane region" description="Helical" evidence="2">
    <location>
        <begin position="456"/>
        <end position="479"/>
    </location>
</feature>
<evidence type="ECO:0000313" key="4">
    <source>
        <dbReference type="EMBL" id="TID16739.1"/>
    </source>
</evidence>
<feature type="transmembrane region" description="Helical" evidence="2">
    <location>
        <begin position="329"/>
        <end position="355"/>
    </location>
</feature>
<dbReference type="GO" id="GO:0016020">
    <property type="term" value="C:membrane"/>
    <property type="evidence" value="ECO:0007669"/>
    <property type="project" value="TreeGrafter"/>
</dbReference>
<organism evidence="4 5">
    <name type="scientific">Pichia inconspicua</name>
    <dbReference type="NCBI Taxonomy" id="52247"/>
    <lineage>
        <taxon>Eukaryota</taxon>
        <taxon>Fungi</taxon>
        <taxon>Dikarya</taxon>
        <taxon>Ascomycota</taxon>
        <taxon>Saccharomycotina</taxon>
        <taxon>Pichiomycetes</taxon>
        <taxon>Pichiales</taxon>
        <taxon>Pichiaceae</taxon>
        <taxon>Pichia</taxon>
    </lineage>
</organism>
<feature type="region of interest" description="Disordered" evidence="1">
    <location>
        <begin position="1"/>
        <end position="57"/>
    </location>
</feature>
<name>A0A4T0WXD0_9ASCO</name>
<feature type="transmembrane region" description="Helical" evidence="2">
    <location>
        <begin position="118"/>
        <end position="136"/>
    </location>
</feature>
<keyword evidence="2" id="KW-1133">Transmembrane helix</keyword>
<dbReference type="OrthoDB" id="2140105at2759"/>
<dbReference type="AlphaFoldDB" id="A0A4T0WXD0"/>
<dbReference type="PANTHER" id="PTHR34814:SF1">
    <property type="entry name" value="NITROSOGUANIDINE RESISTANCE PROTEIN SNG1"/>
    <property type="match status" value="1"/>
</dbReference>
<dbReference type="PANTHER" id="PTHR34814">
    <property type="entry name" value="NITROSOGUANIDINE RESISTANCE PROTEIN SNG1"/>
    <property type="match status" value="1"/>
</dbReference>
<dbReference type="Proteomes" id="UP000307173">
    <property type="component" value="Unassembled WGS sequence"/>
</dbReference>
<feature type="transmembrane region" description="Helical" evidence="2">
    <location>
        <begin position="298"/>
        <end position="317"/>
    </location>
</feature>
<proteinExistence type="predicted"/>
<protein>
    <recommendedName>
        <fullName evidence="3">DUF3533 domain-containing protein</fullName>
    </recommendedName>
</protein>
<feature type="transmembrane region" description="Helical" evidence="2">
    <location>
        <begin position="400"/>
        <end position="419"/>
    </location>
</feature>
<feature type="domain" description="DUF3533" evidence="3">
    <location>
        <begin position="121"/>
        <end position="468"/>
    </location>
</feature>
<keyword evidence="2" id="KW-0812">Transmembrane</keyword>
<evidence type="ECO:0000259" key="3">
    <source>
        <dbReference type="Pfam" id="PF12051"/>
    </source>
</evidence>
<evidence type="ECO:0000256" key="1">
    <source>
        <dbReference type="SAM" id="MobiDB-lite"/>
    </source>
</evidence>
<dbReference type="EMBL" id="SELW01000640">
    <property type="protein sequence ID" value="TID16739.1"/>
    <property type="molecule type" value="Genomic_DNA"/>
</dbReference>
<evidence type="ECO:0000313" key="5">
    <source>
        <dbReference type="Proteomes" id="UP000307173"/>
    </source>
</evidence>
<gene>
    <name evidence="4" type="ORF">CANINC_004096</name>
</gene>
<dbReference type="InterPro" id="IPR022703">
    <property type="entry name" value="DUF3533"/>
</dbReference>